<dbReference type="RefSeq" id="WP_340360808.1">
    <property type="nucleotide sequence ID" value="NZ_JBBKZU010000022.1"/>
</dbReference>
<evidence type="ECO:0000256" key="2">
    <source>
        <dbReference type="ARBA" id="ARBA00023239"/>
    </source>
</evidence>
<dbReference type="PROSITE" id="PS00166">
    <property type="entry name" value="ENOYL_COA_HYDRATASE"/>
    <property type="match status" value="1"/>
</dbReference>
<proteinExistence type="inferred from homology"/>
<dbReference type="InterPro" id="IPR001753">
    <property type="entry name" value="Enoyl-CoA_hydra/iso"/>
</dbReference>
<evidence type="ECO:0000256" key="1">
    <source>
        <dbReference type="ARBA" id="ARBA00005254"/>
    </source>
</evidence>
<dbReference type="Proteomes" id="UP001365846">
    <property type="component" value="Unassembled WGS sequence"/>
</dbReference>
<dbReference type="InterPro" id="IPR029045">
    <property type="entry name" value="ClpP/crotonase-like_dom_sf"/>
</dbReference>
<dbReference type="CDD" id="cd06558">
    <property type="entry name" value="crotonase-like"/>
    <property type="match status" value="1"/>
</dbReference>
<dbReference type="EMBL" id="JBBKZU010000022">
    <property type="protein sequence ID" value="MEJ8815604.1"/>
    <property type="molecule type" value="Genomic_DNA"/>
</dbReference>
<dbReference type="SUPFAM" id="SSF52096">
    <property type="entry name" value="ClpP/crotonase"/>
    <property type="match status" value="1"/>
</dbReference>
<evidence type="ECO:0000313" key="4">
    <source>
        <dbReference type="EMBL" id="MEJ8815604.1"/>
    </source>
</evidence>
<dbReference type="Gene3D" id="1.10.12.10">
    <property type="entry name" value="Lyase 2-enoyl-coa Hydratase, Chain A, domain 2"/>
    <property type="match status" value="1"/>
</dbReference>
<dbReference type="PANTHER" id="PTHR11941">
    <property type="entry name" value="ENOYL-COA HYDRATASE-RELATED"/>
    <property type="match status" value="1"/>
</dbReference>
<sequence length="260" mass="27573">MDTIEALVSIERPEAAVLLLRLNRPRQRNALSADLLRQAADALDAARSDDDVRCVVLTGDDRAFSAGADIKEMNARGFDALSDPKRQGAWDAIAEFPKPLIAAVRGLCFGGGLELAMLADILLVAEDCVLAQPEITIGIIPGDGATQRLGRTVGKSLAMQMVLTGEPISARQAVASGLASELLPAAEVLPRALALARAIAKRAPVAARLAKECVQAAYETPLSAGLAIERRAIRYAFTTDDQKEGMAAFIEKRAPTFSGR</sequence>
<reference evidence="4 5" key="1">
    <citation type="submission" date="2024-03" db="EMBL/GenBank/DDBJ databases">
        <title>Novel species of the genus Variovorax.</title>
        <authorList>
            <person name="Liu Q."/>
            <person name="Xin Y.-H."/>
        </authorList>
    </citation>
    <scope>NUCLEOTIDE SEQUENCE [LARGE SCALE GENOMIC DNA]</scope>
    <source>
        <strain evidence="4 5">KACC 18899</strain>
    </source>
</reference>
<keyword evidence="5" id="KW-1185">Reference proteome</keyword>
<dbReference type="InterPro" id="IPR018376">
    <property type="entry name" value="Enoyl-CoA_hyd/isom_CS"/>
</dbReference>
<dbReference type="Gene3D" id="3.90.226.10">
    <property type="entry name" value="2-enoyl-CoA Hydratase, Chain A, domain 1"/>
    <property type="match status" value="1"/>
</dbReference>
<organism evidence="4 5">
    <name type="scientific">Variovorax ureilyticus</name>
    <dbReference type="NCBI Taxonomy" id="1836198"/>
    <lineage>
        <taxon>Bacteria</taxon>
        <taxon>Pseudomonadati</taxon>
        <taxon>Pseudomonadota</taxon>
        <taxon>Betaproteobacteria</taxon>
        <taxon>Burkholderiales</taxon>
        <taxon>Comamonadaceae</taxon>
        <taxon>Variovorax</taxon>
    </lineage>
</organism>
<comment type="similarity">
    <text evidence="1 3">Belongs to the enoyl-CoA hydratase/isomerase family.</text>
</comment>
<protein>
    <submittedName>
        <fullName evidence="4">Enoyl-CoA hydratase-related protein</fullName>
    </submittedName>
</protein>
<comment type="caution">
    <text evidence="4">The sequence shown here is derived from an EMBL/GenBank/DDBJ whole genome shotgun (WGS) entry which is preliminary data.</text>
</comment>
<evidence type="ECO:0000313" key="5">
    <source>
        <dbReference type="Proteomes" id="UP001365846"/>
    </source>
</evidence>
<evidence type="ECO:0000256" key="3">
    <source>
        <dbReference type="RuleBase" id="RU003707"/>
    </source>
</evidence>
<accession>A0ABU8VPM8</accession>
<gene>
    <name evidence="4" type="ORF">WKW77_31390</name>
</gene>
<name>A0ABU8VPM8_9BURK</name>
<dbReference type="PANTHER" id="PTHR11941:SF54">
    <property type="entry name" value="ENOYL-COA HYDRATASE, MITOCHONDRIAL"/>
    <property type="match status" value="1"/>
</dbReference>
<dbReference type="InterPro" id="IPR014748">
    <property type="entry name" value="Enoyl-CoA_hydra_C"/>
</dbReference>
<dbReference type="Pfam" id="PF00378">
    <property type="entry name" value="ECH_1"/>
    <property type="match status" value="1"/>
</dbReference>
<keyword evidence="2" id="KW-0456">Lyase</keyword>